<feature type="compositionally biased region" description="Basic and acidic residues" evidence="1">
    <location>
        <begin position="1"/>
        <end position="13"/>
    </location>
</feature>
<comment type="caution">
    <text evidence="2">The sequence shown here is derived from an EMBL/GenBank/DDBJ whole genome shotgun (WGS) entry which is preliminary data.</text>
</comment>
<protein>
    <recommendedName>
        <fullName evidence="4">Microtubule-associated protein Jupiter</fullName>
    </recommendedName>
</protein>
<gene>
    <name evidence="2" type="ORF">NQ315_005291</name>
</gene>
<feature type="compositionally biased region" description="Basic and acidic residues" evidence="1">
    <location>
        <begin position="195"/>
        <end position="224"/>
    </location>
</feature>
<feature type="compositionally biased region" description="Basic and acidic residues" evidence="1">
    <location>
        <begin position="48"/>
        <end position="60"/>
    </location>
</feature>
<sequence length="283" mass="31310">MGDKTSAKEKVTDGDTDSGSSLKPLRTVRPSENISILDAASPPQSQERVQKIHEIPHDEEPLPAVKSKGKVETFFEKPLEPSYSENKTLVQKTATKLLEVSKTEELKPVQSLDETKSIEETSKSRTLDKKPRVGSATSGLIQSERIVRNQSDIFSLKEQTSVTTAIFSINGSPSRKVYRRKDVVASNVFPFGSIGKEEEPPAEKIKEPPRSSTRDKDYYIEQKRPSNSARNPLTGTGLSSNDEYKFKGAKRKDGNPLLGLGYSPEATPSTHRIPPGGYSHKLW</sequence>
<feature type="region of interest" description="Disordered" evidence="1">
    <location>
        <begin position="1"/>
        <end position="69"/>
    </location>
</feature>
<organism evidence="2 3">
    <name type="scientific">Exocentrus adspersus</name>
    <dbReference type="NCBI Taxonomy" id="1586481"/>
    <lineage>
        <taxon>Eukaryota</taxon>
        <taxon>Metazoa</taxon>
        <taxon>Ecdysozoa</taxon>
        <taxon>Arthropoda</taxon>
        <taxon>Hexapoda</taxon>
        <taxon>Insecta</taxon>
        <taxon>Pterygota</taxon>
        <taxon>Neoptera</taxon>
        <taxon>Endopterygota</taxon>
        <taxon>Coleoptera</taxon>
        <taxon>Polyphaga</taxon>
        <taxon>Cucujiformia</taxon>
        <taxon>Chrysomeloidea</taxon>
        <taxon>Cerambycidae</taxon>
        <taxon>Lamiinae</taxon>
        <taxon>Acanthocinini</taxon>
        <taxon>Exocentrus</taxon>
    </lineage>
</organism>
<name>A0AAV8W1K1_9CUCU</name>
<reference evidence="2 3" key="1">
    <citation type="journal article" date="2023" name="Insect Mol. Biol.">
        <title>Genome sequencing provides insights into the evolution of gene families encoding plant cell wall-degrading enzymes in longhorned beetles.</title>
        <authorList>
            <person name="Shin N.R."/>
            <person name="Okamura Y."/>
            <person name="Kirsch R."/>
            <person name="Pauchet Y."/>
        </authorList>
    </citation>
    <scope>NUCLEOTIDE SEQUENCE [LARGE SCALE GENOMIC DNA]</scope>
    <source>
        <strain evidence="2">EAD_L_NR</strain>
    </source>
</reference>
<evidence type="ECO:0000313" key="2">
    <source>
        <dbReference type="EMBL" id="KAJ8920425.1"/>
    </source>
</evidence>
<evidence type="ECO:0008006" key="4">
    <source>
        <dbReference type="Google" id="ProtNLM"/>
    </source>
</evidence>
<feature type="compositionally biased region" description="Basic and acidic residues" evidence="1">
    <location>
        <begin position="242"/>
        <end position="254"/>
    </location>
</feature>
<evidence type="ECO:0000256" key="1">
    <source>
        <dbReference type="SAM" id="MobiDB-lite"/>
    </source>
</evidence>
<dbReference type="Proteomes" id="UP001159042">
    <property type="component" value="Unassembled WGS sequence"/>
</dbReference>
<feature type="region of interest" description="Disordered" evidence="1">
    <location>
        <begin position="191"/>
        <end position="283"/>
    </location>
</feature>
<dbReference type="EMBL" id="JANEYG010000014">
    <property type="protein sequence ID" value="KAJ8920425.1"/>
    <property type="molecule type" value="Genomic_DNA"/>
</dbReference>
<dbReference type="AlphaFoldDB" id="A0AAV8W1K1"/>
<feature type="compositionally biased region" description="Polar residues" evidence="1">
    <location>
        <begin position="225"/>
        <end position="241"/>
    </location>
</feature>
<feature type="compositionally biased region" description="Basic and acidic residues" evidence="1">
    <location>
        <begin position="108"/>
        <end position="131"/>
    </location>
</feature>
<evidence type="ECO:0000313" key="3">
    <source>
        <dbReference type="Proteomes" id="UP001159042"/>
    </source>
</evidence>
<feature type="region of interest" description="Disordered" evidence="1">
    <location>
        <begin position="108"/>
        <end position="138"/>
    </location>
</feature>
<proteinExistence type="predicted"/>
<accession>A0AAV8W1K1</accession>
<keyword evidence="3" id="KW-1185">Reference proteome</keyword>